<accession>A0A975AVR0</accession>
<keyword evidence="1" id="KW-0472">Membrane</keyword>
<sequence length="51" mass="6099">MEKYFLIISLFAIATTTILLLIQVLFIKWTDKLFNINKINKPENKKEDEKK</sequence>
<evidence type="ECO:0000313" key="3">
    <source>
        <dbReference type="Proteomes" id="UP000671913"/>
    </source>
</evidence>
<keyword evidence="3" id="KW-1185">Reference proteome</keyword>
<dbReference type="KEGG" id="aaut:ACETAC_10820"/>
<reference evidence="2" key="1">
    <citation type="submission" date="2020-08" db="EMBL/GenBank/DDBJ databases">
        <title>Genomic insights into the carbon and energy metabolism of the first obligate autotrophic acetogenic bacterium Aceticella autotrophica gen. nov., sp. nov.</title>
        <authorList>
            <person name="Toshchakov S.V."/>
            <person name="Elcheninov A.G."/>
            <person name="Kublanov I.V."/>
            <person name="Frolov E.N."/>
            <person name="Lebedinsky A.V."/>
        </authorList>
    </citation>
    <scope>NUCLEOTIDE SEQUENCE</scope>
    <source>
        <strain evidence="2">3443-3Ac</strain>
    </source>
</reference>
<feature type="transmembrane region" description="Helical" evidence="1">
    <location>
        <begin position="6"/>
        <end position="27"/>
    </location>
</feature>
<dbReference type="Proteomes" id="UP000671913">
    <property type="component" value="Chromosome"/>
</dbReference>
<keyword evidence="1" id="KW-1133">Transmembrane helix</keyword>
<dbReference type="AlphaFoldDB" id="A0A975AVR0"/>
<evidence type="ECO:0000256" key="1">
    <source>
        <dbReference type="SAM" id="Phobius"/>
    </source>
</evidence>
<keyword evidence="1" id="KW-0812">Transmembrane</keyword>
<organism evidence="2 3">
    <name type="scientific">Aceticella autotrophica</name>
    <dbReference type="NCBI Taxonomy" id="2755338"/>
    <lineage>
        <taxon>Bacteria</taxon>
        <taxon>Bacillati</taxon>
        <taxon>Bacillota</taxon>
        <taxon>Clostridia</taxon>
        <taxon>Thermoanaerobacterales</taxon>
        <taxon>Thermoanaerobacteraceae</taxon>
        <taxon>Aceticella</taxon>
    </lineage>
</organism>
<proteinExistence type="predicted"/>
<protein>
    <submittedName>
        <fullName evidence="2">Uncharacterized protein</fullName>
    </submittedName>
</protein>
<gene>
    <name evidence="2" type="ORF">ACETAC_10820</name>
</gene>
<dbReference type="RefSeq" id="WP_284679997.1">
    <property type="nucleotide sequence ID" value="NZ_CP060096.1"/>
</dbReference>
<dbReference type="EMBL" id="CP060096">
    <property type="protein sequence ID" value="QSZ27306.1"/>
    <property type="molecule type" value="Genomic_DNA"/>
</dbReference>
<evidence type="ECO:0000313" key="2">
    <source>
        <dbReference type="EMBL" id="QSZ27306.1"/>
    </source>
</evidence>
<name>A0A975AVR0_9THEO</name>